<reference evidence="2" key="1">
    <citation type="journal article" date="2023" name="Nat. Plants">
        <title>Single-cell RNA sequencing provides a high-resolution roadmap for understanding the multicellular compartmentation of specialized metabolism.</title>
        <authorList>
            <person name="Sun S."/>
            <person name="Shen X."/>
            <person name="Li Y."/>
            <person name="Li Y."/>
            <person name="Wang S."/>
            <person name="Li R."/>
            <person name="Zhang H."/>
            <person name="Shen G."/>
            <person name="Guo B."/>
            <person name="Wei J."/>
            <person name="Xu J."/>
            <person name="St-Pierre B."/>
            <person name="Chen S."/>
            <person name="Sun C."/>
        </authorList>
    </citation>
    <scope>NUCLEOTIDE SEQUENCE [LARGE SCALE GENOMIC DNA]</scope>
</reference>
<accession>A0ACC0BSA6</accession>
<keyword evidence="2" id="KW-1185">Reference proteome</keyword>
<comment type="caution">
    <text evidence="1">The sequence shown here is derived from an EMBL/GenBank/DDBJ whole genome shotgun (WGS) entry which is preliminary data.</text>
</comment>
<evidence type="ECO:0000313" key="1">
    <source>
        <dbReference type="EMBL" id="KAI5675489.1"/>
    </source>
</evidence>
<gene>
    <name evidence="1" type="ORF">M9H77_06439</name>
</gene>
<organism evidence="1 2">
    <name type="scientific">Catharanthus roseus</name>
    <name type="common">Madagascar periwinkle</name>
    <name type="synonym">Vinca rosea</name>
    <dbReference type="NCBI Taxonomy" id="4058"/>
    <lineage>
        <taxon>Eukaryota</taxon>
        <taxon>Viridiplantae</taxon>
        <taxon>Streptophyta</taxon>
        <taxon>Embryophyta</taxon>
        <taxon>Tracheophyta</taxon>
        <taxon>Spermatophyta</taxon>
        <taxon>Magnoliopsida</taxon>
        <taxon>eudicotyledons</taxon>
        <taxon>Gunneridae</taxon>
        <taxon>Pentapetalae</taxon>
        <taxon>asterids</taxon>
        <taxon>lamiids</taxon>
        <taxon>Gentianales</taxon>
        <taxon>Apocynaceae</taxon>
        <taxon>Rauvolfioideae</taxon>
        <taxon>Vinceae</taxon>
        <taxon>Catharanthinae</taxon>
        <taxon>Catharanthus</taxon>
    </lineage>
</organism>
<dbReference type="EMBL" id="CM044702">
    <property type="protein sequence ID" value="KAI5675489.1"/>
    <property type="molecule type" value="Genomic_DNA"/>
</dbReference>
<protein>
    <submittedName>
        <fullName evidence="1">Uncharacterized protein</fullName>
    </submittedName>
</protein>
<dbReference type="Proteomes" id="UP001060085">
    <property type="component" value="Linkage Group LG02"/>
</dbReference>
<proteinExistence type="predicted"/>
<evidence type="ECO:0000313" key="2">
    <source>
        <dbReference type="Proteomes" id="UP001060085"/>
    </source>
</evidence>
<name>A0ACC0BSA6_CATRO</name>
<sequence>MASLITGGRPGLLDVPEGTYVLVSHTGSIISTSDNTCLLYIHFVHSIYILYGLLQGSAISDLVVTSNAATNLIGGKGANAHCISALNPFINCRVLFSSVSINLKQYLANLLNIRL</sequence>